<name>A0ABS9MFY9_9FIRM</name>
<dbReference type="RefSeq" id="WP_120146022.1">
    <property type="nucleotide sequence ID" value="NZ_JAKNHQ010000002.1"/>
</dbReference>
<keyword evidence="3" id="KW-1185">Reference proteome</keyword>
<proteinExistence type="predicted"/>
<sequence length="311" mass="36143">MKFELNDYKQELTDEEILSDIKNTAERLGRDYISISYYRKNGKYSQTAIQHHFGTWKNALSLAGLRTDRNASELKLISDEDYFEDLRRVANLIQQNTVPYDDYRKFGRYSAEHIFNRFGKWNRALELAGLCSTGFSKDKISQQECFDEIERMWRLLGRQPTSTDIIKGNVSHYSIDTYKRRFGGWRKALEAFVEYINENDDSDTDIDNQTVEDRTHDIRDSILSTRNGIPETQAKLENIHRTSRNINTRLRFKVMKRDNFKCCACGASPAKDPTIELHVDHIIPWSKGGETEIDNLQTLCSKCNLGKSNLV</sequence>
<feature type="domain" description="HNH nuclease" evidence="1">
    <location>
        <begin position="249"/>
        <end position="305"/>
    </location>
</feature>
<keyword evidence="2" id="KW-0540">Nuclease</keyword>
<protein>
    <submittedName>
        <fullName evidence="2">HNH endonuclease</fullName>
    </submittedName>
</protein>
<dbReference type="InterPro" id="IPR003615">
    <property type="entry name" value="HNH_nuc"/>
</dbReference>
<dbReference type="SMART" id="SM00507">
    <property type="entry name" value="HNHc"/>
    <property type="match status" value="1"/>
</dbReference>
<dbReference type="InterPro" id="IPR002711">
    <property type="entry name" value="HNH"/>
</dbReference>
<dbReference type="CDD" id="cd00085">
    <property type="entry name" value="HNHc"/>
    <property type="match status" value="1"/>
</dbReference>
<keyword evidence="2" id="KW-0378">Hydrolase</keyword>
<reference evidence="2 3" key="1">
    <citation type="submission" date="2022-01" db="EMBL/GenBank/DDBJ databases">
        <title>Collection of gut derived symbiotic bacterial strains cultured from healthy donors.</title>
        <authorList>
            <person name="Lin H."/>
            <person name="Kohout C."/>
            <person name="Waligurski E."/>
            <person name="Pamer E.G."/>
        </authorList>
    </citation>
    <scope>NUCLEOTIDE SEQUENCE [LARGE SCALE GENOMIC DNA]</scope>
    <source>
        <strain evidence="2 3">DFI.7.58</strain>
    </source>
</reference>
<organism evidence="2 3">
    <name type="scientific">Anaeromassilibacillus senegalensis</name>
    <dbReference type="NCBI Taxonomy" id="1673717"/>
    <lineage>
        <taxon>Bacteria</taxon>
        <taxon>Bacillati</taxon>
        <taxon>Bacillota</taxon>
        <taxon>Clostridia</taxon>
        <taxon>Eubacteriales</taxon>
        <taxon>Acutalibacteraceae</taxon>
        <taxon>Anaeromassilibacillus</taxon>
    </lineage>
</organism>
<dbReference type="Pfam" id="PF18780">
    <property type="entry name" value="HNH_repeat"/>
    <property type="match status" value="3"/>
</dbReference>
<evidence type="ECO:0000313" key="3">
    <source>
        <dbReference type="Proteomes" id="UP001298681"/>
    </source>
</evidence>
<dbReference type="InterPro" id="IPR041025">
    <property type="entry name" value="HNH_repeat"/>
</dbReference>
<dbReference type="GO" id="GO:0004519">
    <property type="term" value="F:endonuclease activity"/>
    <property type="evidence" value="ECO:0007669"/>
    <property type="project" value="UniProtKB-KW"/>
</dbReference>
<evidence type="ECO:0000313" key="2">
    <source>
        <dbReference type="EMBL" id="MCG4609714.1"/>
    </source>
</evidence>
<evidence type="ECO:0000259" key="1">
    <source>
        <dbReference type="SMART" id="SM00507"/>
    </source>
</evidence>
<comment type="caution">
    <text evidence="2">The sequence shown here is derived from an EMBL/GenBank/DDBJ whole genome shotgun (WGS) entry which is preliminary data.</text>
</comment>
<dbReference type="Pfam" id="PF01844">
    <property type="entry name" value="HNH"/>
    <property type="match status" value="1"/>
</dbReference>
<gene>
    <name evidence="2" type="ORF">L0P57_01985</name>
</gene>
<dbReference type="PANTHER" id="PTHR33877">
    <property type="entry name" value="SLL1193 PROTEIN"/>
    <property type="match status" value="1"/>
</dbReference>
<dbReference type="Gene3D" id="1.10.30.50">
    <property type="match status" value="1"/>
</dbReference>
<dbReference type="Proteomes" id="UP001298681">
    <property type="component" value="Unassembled WGS sequence"/>
</dbReference>
<dbReference type="EMBL" id="JAKNHQ010000002">
    <property type="protein sequence ID" value="MCG4609714.1"/>
    <property type="molecule type" value="Genomic_DNA"/>
</dbReference>
<keyword evidence="2" id="KW-0255">Endonuclease</keyword>
<dbReference type="InterPro" id="IPR052892">
    <property type="entry name" value="NA-targeting_endonuclease"/>
</dbReference>
<dbReference type="PANTHER" id="PTHR33877:SF2">
    <property type="entry name" value="OS07G0170200 PROTEIN"/>
    <property type="match status" value="1"/>
</dbReference>
<accession>A0ABS9MFY9</accession>